<reference evidence="3 4" key="1">
    <citation type="submission" date="2024-01" db="EMBL/GenBank/DDBJ databases">
        <title>Genome assemblies of Stephania.</title>
        <authorList>
            <person name="Yang L."/>
        </authorList>
    </citation>
    <scope>NUCLEOTIDE SEQUENCE [LARGE SCALE GENOMIC DNA]</scope>
    <source>
        <strain evidence="3">YNDBR</strain>
        <tissue evidence="3">Leaf</tissue>
    </source>
</reference>
<evidence type="ECO:0000256" key="1">
    <source>
        <dbReference type="ARBA" id="ARBA00010582"/>
    </source>
</evidence>
<keyword evidence="4" id="KW-1185">Reference proteome</keyword>
<organism evidence="3 4">
    <name type="scientific">Stephania yunnanensis</name>
    <dbReference type="NCBI Taxonomy" id="152371"/>
    <lineage>
        <taxon>Eukaryota</taxon>
        <taxon>Viridiplantae</taxon>
        <taxon>Streptophyta</taxon>
        <taxon>Embryophyta</taxon>
        <taxon>Tracheophyta</taxon>
        <taxon>Spermatophyta</taxon>
        <taxon>Magnoliopsida</taxon>
        <taxon>Ranunculales</taxon>
        <taxon>Menispermaceae</taxon>
        <taxon>Menispermoideae</taxon>
        <taxon>Cissampelideae</taxon>
        <taxon>Stephania</taxon>
    </lineage>
</organism>
<feature type="signal peptide" evidence="2">
    <location>
        <begin position="1"/>
        <end position="27"/>
    </location>
</feature>
<evidence type="ECO:0000313" key="3">
    <source>
        <dbReference type="EMBL" id="KAK9160092.1"/>
    </source>
</evidence>
<proteinExistence type="inferred from homology"/>
<dbReference type="InterPro" id="IPR003854">
    <property type="entry name" value="GASA"/>
</dbReference>
<dbReference type="Pfam" id="PF02704">
    <property type="entry name" value="GASA"/>
    <property type="match status" value="1"/>
</dbReference>
<protein>
    <submittedName>
        <fullName evidence="3">Uncharacterized protein</fullName>
    </submittedName>
</protein>
<dbReference type="EMBL" id="JBBNAF010000003">
    <property type="protein sequence ID" value="KAK9160092.1"/>
    <property type="molecule type" value="Genomic_DNA"/>
</dbReference>
<keyword evidence="2" id="KW-0732">Signal</keyword>
<name>A0AAP0KWJ0_9MAGN</name>
<comment type="similarity">
    <text evidence="1">Belongs to the GASA family.</text>
</comment>
<feature type="chain" id="PRO_5042872678" evidence="2">
    <location>
        <begin position="28"/>
        <end position="161"/>
    </location>
</feature>
<gene>
    <name evidence="3" type="ORF">Syun_006433</name>
</gene>
<dbReference type="PANTHER" id="PTHR23201:SF12">
    <property type="entry name" value="OS05G0432200 PROTEIN"/>
    <property type="match status" value="1"/>
</dbReference>
<evidence type="ECO:0000313" key="4">
    <source>
        <dbReference type="Proteomes" id="UP001420932"/>
    </source>
</evidence>
<comment type="caution">
    <text evidence="3">The sequence shown here is derived from an EMBL/GenBank/DDBJ whole genome shotgun (WGS) entry which is preliminary data.</text>
</comment>
<dbReference type="Proteomes" id="UP001420932">
    <property type="component" value="Unassembled WGS sequence"/>
</dbReference>
<evidence type="ECO:0000256" key="2">
    <source>
        <dbReference type="SAM" id="SignalP"/>
    </source>
</evidence>
<sequence length="161" mass="17061">MAPLRLTLVTAFLLCLVIVTQVSSVKAIDVVQAKCQEHPGFKETRLGLDDEVGSLAEPYLGVLSAKSVGHSLLLSPADKPLSVEATDDIHARYHPMGAVNGPVPLIGCGSACGYRCIAAAPGEKACFDACVECCNKCRCVPSWTSGHNKEECPCYNDPKCP</sequence>
<dbReference type="AlphaFoldDB" id="A0AAP0KWJ0"/>
<accession>A0AAP0KWJ0</accession>
<dbReference type="PANTHER" id="PTHR23201">
    <property type="entry name" value="EXTENSIN, PROLINE-RICH PROTEIN"/>
    <property type="match status" value="1"/>
</dbReference>